<dbReference type="Gene3D" id="2.40.30.110">
    <property type="entry name" value="Aminomethyltransferase beta-barrel domains"/>
    <property type="match status" value="1"/>
</dbReference>
<sequence>GLNSPFVGRLATDKFLIVVGTAFGLRVSWWIQNHMPDDGTVLFQDVTSAYAVINVIGPKSRALLEKSANADLSNNDFPFGTCKRFTVGYAPVISFRMTYVGELGYELYIPMEFASHVYDTLWETGQELGVKNAGYRTIASTHLEKGYADWGSELTPEYTPFDAGLGFCVALDKDDFIGKDALEKIKAEGATWKLCIFTIDVGSPLMLQGSAPILHDGKVVGVTTSSGYGHTVGKNICYGYIPANHTDQDGFEIESYKELYPARLESNRVLYDPEGKKIRA</sequence>
<dbReference type="PANTHER" id="PTHR43757">
    <property type="entry name" value="AMINOMETHYLTRANSFERASE"/>
    <property type="match status" value="1"/>
</dbReference>
<feature type="non-terminal residue" evidence="3">
    <location>
        <position position="1"/>
    </location>
</feature>
<dbReference type="Gene3D" id="3.30.1360.120">
    <property type="entry name" value="Probable tRNA modification gtpase trme, domain 1"/>
    <property type="match status" value="1"/>
</dbReference>
<dbReference type="PIRSF" id="PIRSF006487">
    <property type="entry name" value="GcvT"/>
    <property type="match status" value="1"/>
</dbReference>
<comment type="caution">
    <text evidence="3">The sequence shown here is derived from an EMBL/GenBank/DDBJ whole genome shotgun (WGS) entry which is preliminary data.</text>
</comment>
<dbReference type="EMBL" id="BARW01006041">
    <property type="protein sequence ID" value="GAI85636.1"/>
    <property type="molecule type" value="Genomic_DNA"/>
</dbReference>
<dbReference type="GO" id="GO:0005739">
    <property type="term" value="C:mitochondrion"/>
    <property type="evidence" value="ECO:0007669"/>
    <property type="project" value="TreeGrafter"/>
</dbReference>
<gene>
    <name evidence="3" type="ORF">S12H4_12637</name>
</gene>
<accession>X1T2L9</accession>
<dbReference type="Pfam" id="PF01571">
    <property type="entry name" value="GCV_T"/>
    <property type="match status" value="1"/>
</dbReference>
<dbReference type="SUPFAM" id="SSF101790">
    <property type="entry name" value="Aminomethyltransferase beta-barrel domain"/>
    <property type="match status" value="1"/>
</dbReference>
<dbReference type="PANTHER" id="PTHR43757:SF15">
    <property type="entry name" value="PYRUVATE DEHYDROGENASE PHOSPHATASE REGULATORY SUBUNIT, MITOCHONDRIAL-LIKE"/>
    <property type="match status" value="1"/>
</dbReference>
<dbReference type="InterPro" id="IPR028896">
    <property type="entry name" value="GcvT/YgfZ/DmdA"/>
</dbReference>
<feature type="domain" description="Aminomethyltransferase C-terminal" evidence="2">
    <location>
        <begin position="193"/>
        <end position="272"/>
    </location>
</feature>
<evidence type="ECO:0000259" key="1">
    <source>
        <dbReference type="Pfam" id="PF01571"/>
    </source>
</evidence>
<evidence type="ECO:0000259" key="2">
    <source>
        <dbReference type="Pfam" id="PF08669"/>
    </source>
</evidence>
<evidence type="ECO:0008006" key="4">
    <source>
        <dbReference type="Google" id="ProtNLM"/>
    </source>
</evidence>
<name>X1T2L9_9ZZZZ</name>
<feature type="domain" description="GCVT N-terminal" evidence="1">
    <location>
        <begin position="6"/>
        <end position="173"/>
    </location>
</feature>
<proteinExistence type="predicted"/>
<dbReference type="InterPro" id="IPR027266">
    <property type="entry name" value="TrmE/GcvT-like"/>
</dbReference>
<organism evidence="3">
    <name type="scientific">marine sediment metagenome</name>
    <dbReference type="NCBI Taxonomy" id="412755"/>
    <lineage>
        <taxon>unclassified sequences</taxon>
        <taxon>metagenomes</taxon>
        <taxon>ecological metagenomes</taxon>
    </lineage>
</organism>
<dbReference type="InterPro" id="IPR006222">
    <property type="entry name" value="GCVT_N"/>
</dbReference>
<dbReference type="SUPFAM" id="SSF103025">
    <property type="entry name" value="Folate-binding domain"/>
    <property type="match status" value="1"/>
</dbReference>
<protein>
    <recommendedName>
        <fullName evidence="4">Glycine cleavage T-protein C-terminal barrel domain-containing protein</fullName>
    </recommendedName>
</protein>
<evidence type="ECO:0000313" key="3">
    <source>
        <dbReference type="EMBL" id="GAI85636.1"/>
    </source>
</evidence>
<dbReference type="AlphaFoldDB" id="X1T2L9"/>
<dbReference type="InterPro" id="IPR013977">
    <property type="entry name" value="GcvT_C"/>
</dbReference>
<dbReference type="Gene3D" id="3.30.70.1400">
    <property type="entry name" value="Aminomethyltransferase beta-barrel domains"/>
    <property type="match status" value="1"/>
</dbReference>
<dbReference type="Pfam" id="PF08669">
    <property type="entry name" value="GCV_T_C"/>
    <property type="match status" value="1"/>
</dbReference>
<reference evidence="3" key="1">
    <citation type="journal article" date="2014" name="Front. Microbiol.">
        <title>High frequency of phylogenetically diverse reductive dehalogenase-homologous genes in deep subseafloor sedimentary metagenomes.</title>
        <authorList>
            <person name="Kawai M."/>
            <person name="Futagami T."/>
            <person name="Toyoda A."/>
            <person name="Takaki Y."/>
            <person name="Nishi S."/>
            <person name="Hori S."/>
            <person name="Arai W."/>
            <person name="Tsubouchi T."/>
            <person name="Morono Y."/>
            <person name="Uchiyama I."/>
            <person name="Ito T."/>
            <person name="Fujiyama A."/>
            <person name="Inagaki F."/>
            <person name="Takami H."/>
        </authorList>
    </citation>
    <scope>NUCLEOTIDE SEQUENCE</scope>
    <source>
        <strain evidence="3">Expedition CK06-06</strain>
    </source>
</reference>
<dbReference type="InterPro" id="IPR029043">
    <property type="entry name" value="GcvT/YgfZ_C"/>
</dbReference>